<evidence type="ECO:0000256" key="1">
    <source>
        <dbReference type="SAM" id="Phobius"/>
    </source>
</evidence>
<name>A0ABT5EU30_9BACT</name>
<organism evidence="2 3">
    <name type="scientific">Polyangium mundeleinium</name>
    <dbReference type="NCBI Taxonomy" id="2995306"/>
    <lineage>
        <taxon>Bacteria</taxon>
        <taxon>Pseudomonadati</taxon>
        <taxon>Myxococcota</taxon>
        <taxon>Polyangia</taxon>
        <taxon>Polyangiales</taxon>
        <taxon>Polyangiaceae</taxon>
        <taxon>Polyangium</taxon>
    </lineage>
</organism>
<keyword evidence="1" id="KW-1133">Transmembrane helix</keyword>
<dbReference type="EMBL" id="JAQNDO010000001">
    <property type="protein sequence ID" value="MDC0745335.1"/>
    <property type="molecule type" value="Genomic_DNA"/>
</dbReference>
<evidence type="ECO:0000313" key="3">
    <source>
        <dbReference type="Proteomes" id="UP001221411"/>
    </source>
</evidence>
<protein>
    <submittedName>
        <fullName evidence="2">Uncharacterized protein</fullName>
    </submittedName>
</protein>
<comment type="caution">
    <text evidence="2">The sequence shown here is derived from an EMBL/GenBank/DDBJ whole genome shotgun (WGS) entry which is preliminary data.</text>
</comment>
<sequence length="115" mass="11439">MLDGAALAALGAIMLDGAALTALSTLGAVVLDGAALAALSTLGAALTAIGASCSTAQPSRRSARRWEARRGRARRRSLRGALDARRSPHGERCVVLDGAALAAIGATLGSSARSC</sequence>
<gene>
    <name evidence="2" type="ORF">POL67_28645</name>
</gene>
<keyword evidence="3" id="KW-1185">Reference proteome</keyword>
<dbReference type="RefSeq" id="WP_271922721.1">
    <property type="nucleotide sequence ID" value="NZ_JAQNDO010000001.1"/>
</dbReference>
<feature type="transmembrane region" description="Helical" evidence="1">
    <location>
        <begin position="37"/>
        <end position="56"/>
    </location>
</feature>
<evidence type="ECO:0000313" key="2">
    <source>
        <dbReference type="EMBL" id="MDC0745335.1"/>
    </source>
</evidence>
<reference evidence="2 3" key="1">
    <citation type="submission" date="2022-11" db="EMBL/GenBank/DDBJ databases">
        <title>Minimal conservation of predation-associated metabolite biosynthetic gene clusters underscores biosynthetic potential of Myxococcota including descriptions for ten novel species: Archangium lansinium sp. nov., Myxococcus landrumus sp. nov., Nannocystis bai.</title>
        <authorList>
            <person name="Ahearne A."/>
            <person name="Stevens C."/>
            <person name="Dowd S."/>
        </authorList>
    </citation>
    <scope>NUCLEOTIDE SEQUENCE [LARGE SCALE GENOMIC DNA]</scope>
    <source>
        <strain evidence="2 3">RJM3</strain>
    </source>
</reference>
<keyword evidence="1" id="KW-0812">Transmembrane</keyword>
<accession>A0ABT5EU30</accession>
<dbReference type="Proteomes" id="UP001221411">
    <property type="component" value="Unassembled WGS sequence"/>
</dbReference>
<proteinExistence type="predicted"/>
<keyword evidence="1" id="KW-0472">Membrane</keyword>